<evidence type="ECO:0000256" key="6">
    <source>
        <dbReference type="ARBA" id="ARBA00022989"/>
    </source>
</evidence>
<organism evidence="10 11">
    <name type="scientific">Flavobacterium celericrescens</name>
    <dbReference type="NCBI Taxonomy" id="2709780"/>
    <lineage>
        <taxon>Bacteria</taxon>
        <taxon>Pseudomonadati</taxon>
        <taxon>Bacteroidota</taxon>
        <taxon>Flavobacteriia</taxon>
        <taxon>Flavobacteriales</taxon>
        <taxon>Flavobacteriaceae</taxon>
        <taxon>Flavobacterium</taxon>
    </lineage>
</organism>
<feature type="transmembrane region" description="Helical" evidence="8">
    <location>
        <begin position="163"/>
        <end position="196"/>
    </location>
</feature>
<feature type="transmembrane region" description="Helical" evidence="8">
    <location>
        <begin position="253"/>
        <end position="273"/>
    </location>
</feature>
<feature type="transmembrane region" description="Helical" evidence="8">
    <location>
        <begin position="325"/>
        <end position="343"/>
    </location>
</feature>
<keyword evidence="6 8" id="KW-1133">Transmembrane helix</keyword>
<reference evidence="10 11" key="1">
    <citation type="submission" date="2020-02" db="EMBL/GenBank/DDBJ databases">
        <authorList>
            <person name="Chen W.-M."/>
        </authorList>
    </citation>
    <scope>NUCLEOTIDE SEQUENCE [LARGE SCALE GENOMIC DNA]</scope>
    <source>
        <strain evidence="10 11">TWA-26</strain>
    </source>
</reference>
<feature type="transmembrane region" description="Helical" evidence="8">
    <location>
        <begin position="349"/>
        <end position="369"/>
    </location>
</feature>
<proteinExistence type="predicted"/>
<feature type="domain" description="Glycosyltransferase RgtA/B/C/D-like" evidence="9">
    <location>
        <begin position="64"/>
        <end position="224"/>
    </location>
</feature>
<feature type="transmembrane region" description="Helical" evidence="8">
    <location>
        <begin position="208"/>
        <end position="228"/>
    </location>
</feature>
<sequence>MNLFSMLKNNYWLFSILLLSSILRFYHIDFQSIWLDEIHTMNESNPNTKISDLYGAIMAGEQMPPLYFYSLYFIFKIFGYTTLVARLFSAILGVISIFALYKFSKELFNKKVALIASFLLSINSFHLYYSQEARPYILLFLFSILSFYGLVRYIKISNFKNAIIYGSCTGLMLLSHFFGLFVFFSQLFVLLFFFLISKKNNMLDFFKKSLFSCIIVLILFIPALKIFIKVTEIKEFWIPAPTVDVYTLIFREFFGNSEIVLSLLGIFILLYFIKLSKTNHLEIKYNNIVENKMLFSFIILLPWISLVLLIPLIRSYVSVPMIISRYFIVVLPAILLIISVGITQFKNKIIQYAFILMLFIFTISDIVFVKNYYFNTTKSQFREGSNFIIENNSNKTKVVTSLGWYFKYFLQNKKVNYELIDKSLDNYVDEIKLDTTKIQAFWYIDAHGRIYNPTQTTIDFLDKYFYVEKNLNAHDVWVKKYELKTNKPKIDISKLNFKIKQSIIESNIEVFENKDNKFIISGWAYVKGIESKDNILELFLVNDSSQINIESEQIIRKDITSFFKDHNTNYDMSGFQSQINLDNIPKGNYKLAIYVANSNKKIEEIKLTDLVIKN</sequence>
<feature type="transmembrane region" description="Helical" evidence="8">
    <location>
        <begin position="12"/>
        <end position="28"/>
    </location>
</feature>
<gene>
    <name evidence="10" type="ORF">G4L40_01760</name>
</gene>
<dbReference type="InterPro" id="IPR050297">
    <property type="entry name" value="LipidA_mod_glycosyltrf_83"/>
</dbReference>
<keyword evidence="2" id="KW-1003">Cell membrane</keyword>
<protein>
    <recommendedName>
        <fullName evidence="9">Glycosyltransferase RgtA/B/C/D-like domain-containing protein</fullName>
    </recommendedName>
</protein>
<dbReference type="Pfam" id="PF13231">
    <property type="entry name" value="PMT_2"/>
    <property type="match status" value="1"/>
</dbReference>
<evidence type="ECO:0000256" key="7">
    <source>
        <dbReference type="ARBA" id="ARBA00023136"/>
    </source>
</evidence>
<name>A0ABX0I8U0_9FLAO</name>
<keyword evidence="11" id="KW-1185">Reference proteome</keyword>
<keyword evidence="7 8" id="KW-0472">Membrane</keyword>
<keyword evidence="3" id="KW-0328">Glycosyltransferase</keyword>
<feature type="transmembrane region" description="Helical" evidence="8">
    <location>
        <begin position="293"/>
        <end position="313"/>
    </location>
</feature>
<evidence type="ECO:0000256" key="1">
    <source>
        <dbReference type="ARBA" id="ARBA00004651"/>
    </source>
</evidence>
<keyword evidence="4" id="KW-0808">Transferase</keyword>
<evidence type="ECO:0000256" key="3">
    <source>
        <dbReference type="ARBA" id="ARBA00022676"/>
    </source>
</evidence>
<evidence type="ECO:0000256" key="8">
    <source>
        <dbReference type="SAM" id="Phobius"/>
    </source>
</evidence>
<feature type="transmembrane region" description="Helical" evidence="8">
    <location>
        <begin position="112"/>
        <end position="129"/>
    </location>
</feature>
<evidence type="ECO:0000256" key="5">
    <source>
        <dbReference type="ARBA" id="ARBA00022692"/>
    </source>
</evidence>
<keyword evidence="5 8" id="KW-0812">Transmembrane</keyword>
<dbReference type="EMBL" id="JAAJBV010000001">
    <property type="protein sequence ID" value="NHM03424.1"/>
    <property type="molecule type" value="Genomic_DNA"/>
</dbReference>
<dbReference type="Proteomes" id="UP000761423">
    <property type="component" value="Unassembled WGS sequence"/>
</dbReference>
<dbReference type="RefSeq" id="WP_166235405.1">
    <property type="nucleotide sequence ID" value="NZ_JAAJBV010000001.1"/>
</dbReference>
<dbReference type="InterPro" id="IPR038731">
    <property type="entry name" value="RgtA/B/C-like"/>
</dbReference>
<accession>A0ABX0I8U0</accession>
<comment type="subcellular location">
    <subcellularLocation>
        <location evidence="1">Cell membrane</location>
        <topology evidence="1">Multi-pass membrane protein</topology>
    </subcellularLocation>
</comment>
<evidence type="ECO:0000313" key="11">
    <source>
        <dbReference type="Proteomes" id="UP000761423"/>
    </source>
</evidence>
<feature type="transmembrane region" description="Helical" evidence="8">
    <location>
        <begin position="73"/>
        <end position="100"/>
    </location>
</feature>
<feature type="transmembrane region" description="Helical" evidence="8">
    <location>
        <begin position="135"/>
        <end position="151"/>
    </location>
</feature>
<comment type="caution">
    <text evidence="10">The sequence shown here is derived from an EMBL/GenBank/DDBJ whole genome shotgun (WGS) entry which is preliminary data.</text>
</comment>
<dbReference type="PANTHER" id="PTHR33908">
    <property type="entry name" value="MANNOSYLTRANSFERASE YKCB-RELATED"/>
    <property type="match status" value="1"/>
</dbReference>
<evidence type="ECO:0000256" key="4">
    <source>
        <dbReference type="ARBA" id="ARBA00022679"/>
    </source>
</evidence>
<evidence type="ECO:0000256" key="2">
    <source>
        <dbReference type="ARBA" id="ARBA00022475"/>
    </source>
</evidence>
<evidence type="ECO:0000259" key="9">
    <source>
        <dbReference type="Pfam" id="PF13231"/>
    </source>
</evidence>
<dbReference type="PANTHER" id="PTHR33908:SF11">
    <property type="entry name" value="MEMBRANE PROTEIN"/>
    <property type="match status" value="1"/>
</dbReference>
<evidence type="ECO:0000313" key="10">
    <source>
        <dbReference type="EMBL" id="NHM03424.1"/>
    </source>
</evidence>